<dbReference type="InterPro" id="IPR003591">
    <property type="entry name" value="Leu-rich_rpt_typical-subtyp"/>
</dbReference>
<evidence type="ECO:0000256" key="2">
    <source>
        <dbReference type="ARBA" id="ARBA00022737"/>
    </source>
</evidence>
<dbReference type="Gene3D" id="3.80.10.10">
    <property type="entry name" value="Ribonuclease Inhibitor"/>
    <property type="match status" value="3"/>
</dbReference>
<keyword evidence="3" id="KW-0812">Transmembrane</keyword>
<accession>A0A3M7QG64</accession>
<dbReference type="SUPFAM" id="SSF52047">
    <property type="entry name" value="RNI-like"/>
    <property type="match status" value="1"/>
</dbReference>
<dbReference type="AlphaFoldDB" id="A0A3M7QG64"/>
<keyword evidence="4" id="KW-0732">Signal</keyword>
<evidence type="ECO:0000313" key="6">
    <source>
        <dbReference type="Proteomes" id="UP000276133"/>
    </source>
</evidence>
<feature type="chain" id="PRO_5018093892" evidence="4">
    <location>
        <begin position="18"/>
        <end position="757"/>
    </location>
</feature>
<keyword evidence="6" id="KW-1185">Reference proteome</keyword>
<dbReference type="Proteomes" id="UP000276133">
    <property type="component" value="Unassembled WGS sequence"/>
</dbReference>
<evidence type="ECO:0000256" key="3">
    <source>
        <dbReference type="SAM" id="Phobius"/>
    </source>
</evidence>
<feature type="signal peptide" evidence="4">
    <location>
        <begin position="1"/>
        <end position="17"/>
    </location>
</feature>
<dbReference type="InterPro" id="IPR001611">
    <property type="entry name" value="Leu-rich_rpt"/>
</dbReference>
<dbReference type="InterPro" id="IPR032675">
    <property type="entry name" value="LRR_dom_sf"/>
</dbReference>
<dbReference type="EMBL" id="REGN01006281">
    <property type="protein sequence ID" value="RNA10154.1"/>
    <property type="molecule type" value="Genomic_DNA"/>
</dbReference>
<dbReference type="STRING" id="10195.A0A3M7QG64"/>
<keyword evidence="3" id="KW-0472">Membrane</keyword>
<reference evidence="5 6" key="1">
    <citation type="journal article" date="2018" name="Sci. Rep.">
        <title>Genomic signatures of local adaptation to the degree of environmental predictability in rotifers.</title>
        <authorList>
            <person name="Franch-Gras L."/>
            <person name="Hahn C."/>
            <person name="Garcia-Roger E.M."/>
            <person name="Carmona M.J."/>
            <person name="Serra M."/>
            <person name="Gomez A."/>
        </authorList>
    </citation>
    <scope>NUCLEOTIDE SEQUENCE [LARGE SCALE GENOMIC DNA]</scope>
    <source>
        <strain evidence="5">HYR1</strain>
    </source>
</reference>
<keyword evidence="3" id="KW-1133">Transmembrane helix</keyword>
<evidence type="ECO:0000256" key="4">
    <source>
        <dbReference type="SAM" id="SignalP"/>
    </source>
</evidence>
<proteinExistence type="predicted"/>
<evidence type="ECO:0000256" key="1">
    <source>
        <dbReference type="ARBA" id="ARBA00022614"/>
    </source>
</evidence>
<dbReference type="OrthoDB" id="4691307at2759"/>
<dbReference type="Pfam" id="PF13855">
    <property type="entry name" value="LRR_8"/>
    <property type="match status" value="1"/>
</dbReference>
<dbReference type="SUPFAM" id="SSF52058">
    <property type="entry name" value="L domain-like"/>
    <property type="match status" value="2"/>
</dbReference>
<comment type="caution">
    <text evidence="5">The sequence shown here is derived from an EMBL/GenBank/DDBJ whole genome shotgun (WGS) entry which is preliminary data.</text>
</comment>
<gene>
    <name evidence="5" type="ORF">BpHYR1_041991</name>
</gene>
<sequence>MNMHIFLVFFLWCTAEATLNQFSTRYKCVSNDKSLSCSDTSESTLDLSLIDQSIDHLDMSNTRIQKIKFTPKPLNIISLNLSNTLLSELGESYFASMPHLKRLDLSLNKLKRVDKAAFKGTLLEHLNLSSTDYQFTHELCDLELLRTLDVSYLDLIKLECLNSIHLASLFAKNSLNFESSFKNWLPSLPALKFIDLSSSNIENLEPVYFQNLSLTHFIFGNNSQINHTSLRTFLTNSSILSSLKCLVLSDNKLNESTFDLNKIVAEHNSSLKLQMLDIGNNWYSGDLNEFLFSQQNLVNLEYFVGAGNKFQVCNKKLSQLSVVKLKYLDVSHNELMGSSCLYSLKDLKSLTFVDLSHNFLNSSNDETELRQIFVQAKNLSSINFSFNLFSTFVIRFSLNHTRIKSIDFSHNLLTRFRFESFDAKADPDLEDKFYEKDDADQFDVMVESPLKVESDQRYIFADSINLSHNKFQVVNIHHQFQSVENILYLNMSHNPVMFANGLSDEAVLFSNMKVPSDKLKKILCIDRLDFGNNVMNKIPNLMHSCISKINLENNHLDKMQRLIVSNFTIYFLDEVNLKNNNIESISVGLSGQKYMSDFYPSKNSPVDYFYGKVNKSLVNHTSLDIRGNQHFKCDCAFFKTIHEYVYLNFLVDCRLKAEVIQNCTFVARPDVTKTKQLNSRLRFSFVLTCLLLIAISFSLIVFMCSDMCKNFTYLDQVRAIARQKIDQFRKDHKSENIDVQYSKLVDEATVSTIEINA</sequence>
<evidence type="ECO:0000313" key="5">
    <source>
        <dbReference type="EMBL" id="RNA10154.1"/>
    </source>
</evidence>
<protein>
    <submittedName>
        <fullName evidence="5">Slit-like protein</fullName>
    </submittedName>
</protein>
<feature type="transmembrane region" description="Helical" evidence="3">
    <location>
        <begin position="683"/>
        <end position="704"/>
    </location>
</feature>
<keyword evidence="1" id="KW-0433">Leucine-rich repeat</keyword>
<keyword evidence="2" id="KW-0677">Repeat</keyword>
<name>A0A3M7QG64_BRAPC</name>
<organism evidence="5 6">
    <name type="scientific">Brachionus plicatilis</name>
    <name type="common">Marine rotifer</name>
    <name type="synonym">Brachionus muelleri</name>
    <dbReference type="NCBI Taxonomy" id="10195"/>
    <lineage>
        <taxon>Eukaryota</taxon>
        <taxon>Metazoa</taxon>
        <taxon>Spiralia</taxon>
        <taxon>Gnathifera</taxon>
        <taxon>Rotifera</taxon>
        <taxon>Eurotatoria</taxon>
        <taxon>Monogononta</taxon>
        <taxon>Pseudotrocha</taxon>
        <taxon>Ploima</taxon>
        <taxon>Brachionidae</taxon>
        <taxon>Brachionus</taxon>
    </lineage>
</organism>
<dbReference type="PANTHER" id="PTHR45617">
    <property type="entry name" value="LEUCINE RICH REPEAT FAMILY PROTEIN"/>
    <property type="match status" value="1"/>
</dbReference>
<dbReference type="PANTHER" id="PTHR45617:SF170">
    <property type="entry name" value="MIP14966P"/>
    <property type="match status" value="1"/>
</dbReference>
<dbReference type="SMART" id="SM00369">
    <property type="entry name" value="LRR_TYP"/>
    <property type="match status" value="5"/>
</dbReference>